<keyword evidence="2" id="KW-1185">Reference proteome</keyword>
<evidence type="ECO:0000313" key="2">
    <source>
        <dbReference type="Proteomes" id="UP000683429"/>
    </source>
</evidence>
<accession>A0ABX8H5U7</accession>
<dbReference type="EMBL" id="CP076607">
    <property type="protein sequence ID" value="QWU13413.1"/>
    <property type="molecule type" value="Genomic_DNA"/>
</dbReference>
<dbReference type="Proteomes" id="UP000683429">
    <property type="component" value="Chromosome"/>
</dbReference>
<protein>
    <submittedName>
        <fullName evidence="1">Uncharacterized protein</fullName>
    </submittedName>
</protein>
<reference evidence="1 2" key="1">
    <citation type="submission" date="2021-06" db="EMBL/GenBank/DDBJ databases">
        <title>Whole genome sequence of Paenibacillus sophorae DSM23020 for comparative genomics.</title>
        <authorList>
            <person name="Kim M.-J."/>
            <person name="Lee G."/>
            <person name="Shin J.-H."/>
        </authorList>
    </citation>
    <scope>NUCLEOTIDE SEQUENCE [LARGE SCALE GENOMIC DNA]</scope>
    <source>
        <strain evidence="1 2">DSM 23020</strain>
    </source>
</reference>
<sequence>MLPKNGNLQLSHSDNKPIDVSKYRVANDYAIEIIEIISRVLIMKNLDKWNPIIDSFDYRFNLTQNSYLLLQQTEESLYEVALIYVEEVKGKPIYTRIAKGNAEFLIMAANDYAEEWLKDIKDKNCVLLNKNKERK</sequence>
<evidence type="ECO:0000313" key="1">
    <source>
        <dbReference type="EMBL" id="QWU13413.1"/>
    </source>
</evidence>
<dbReference type="RefSeq" id="WP_036600942.1">
    <property type="nucleotide sequence ID" value="NZ_CP076607.1"/>
</dbReference>
<proteinExistence type="predicted"/>
<organism evidence="1 2">
    <name type="scientific">Paenibacillus sophorae</name>
    <dbReference type="NCBI Taxonomy" id="1333845"/>
    <lineage>
        <taxon>Bacteria</taxon>
        <taxon>Bacillati</taxon>
        <taxon>Bacillota</taxon>
        <taxon>Bacilli</taxon>
        <taxon>Bacillales</taxon>
        <taxon>Paenibacillaceae</taxon>
        <taxon>Paenibacillus</taxon>
    </lineage>
</organism>
<name>A0ABX8H5U7_9BACL</name>
<gene>
    <name evidence="1" type="ORF">KP014_15545</name>
</gene>